<dbReference type="EMBL" id="MNAO01000023">
    <property type="protein sequence ID" value="OHV17733.1"/>
    <property type="molecule type" value="Genomic_DNA"/>
</dbReference>
<dbReference type="PANTHER" id="PTHR46623">
    <property type="entry name" value="CARBOXYMETHYLENEBUTENOLIDASE-RELATED"/>
    <property type="match status" value="1"/>
</dbReference>
<dbReference type="Pfam" id="PF01738">
    <property type="entry name" value="DLH"/>
    <property type="match status" value="1"/>
</dbReference>
<gene>
    <name evidence="2" type="ORF">BK022_03780</name>
</gene>
<name>A0A1S1P434_METEX</name>
<evidence type="ECO:0000259" key="1">
    <source>
        <dbReference type="Pfam" id="PF01738"/>
    </source>
</evidence>
<reference evidence="2 3" key="1">
    <citation type="submission" date="2016-10" db="EMBL/GenBank/DDBJ databases">
        <title>Draft genome sequence of Methylobacterium extorquens CP3, a seed endophyte of Crotalaria pumila with plant growth-promoting and metal tolerance properties.</title>
        <authorList>
            <person name="Sanchez-Lopez A.S."/>
            <person name="Van Hamme J.D."/>
            <person name="Thijs S."/>
            <person name="Mcammond B.M."/>
            <person name="Stevens V."/>
            <person name="Gonzalez-Chavez M.D.C."/>
            <person name="Vangronsveld J."/>
        </authorList>
    </citation>
    <scope>NUCLEOTIDE SEQUENCE [LARGE SCALE GENOMIC DNA]</scope>
    <source>
        <strain evidence="2 3">CP3</strain>
    </source>
</reference>
<dbReference type="InterPro" id="IPR029058">
    <property type="entry name" value="AB_hydrolase_fold"/>
</dbReference>
<evidence type="ECO:0000313" key="3">
    <source>
        <dbReference type="Proteomes" id="UP000180215"/>
    </source>
</evidence>
<protein>
    <submittedName>
        <fullName evidence="2">Carboxymethylenebutenolidase</fullName>
    </submittedName>
</protein>
<dbReference type="Gene3D" id="3.40.50.1820">
    <property type="entry name" value="alpha/beta hydrolase"/>
    <property type="match status" value="1"/>
</dbReference>
<comment type="caution">
    <text evidence="2">The sequence shown here is derived from an EMBL/GenBank/DDBJ whole genome shotgun (WGS) entry which is preliminary data.</text>
</comment>
<dbReference type="Proteomes" id="UP000180215">
    <property type="component" value="Unassembled WGS sequence"/>
</dbReference>
<proteinExistence type="predicted"/>
<dbReference type="GO" id="GO:0016787">
    <property type="term" value="F:hydrolase activity"/>
    <property type="evidence" value="ECO:0007669"/>
    <property type="project" value="InterPro"/>
</dbReference>
<accession>A0A1S1P434</accession>
<evidence type="ECO:0000313" key="2">
    <source>
        <dbReference type="EMBL" id="OHV17733.1"/>
    </source>
</evidence>
<organism evidence="2 3">
    <name type="scientific">Methylorubrum extorquens</name>
    <name type="common">Methylobacterium dichloromethanicum</name>
    <name type="synonym">Methylobacterium extorquens</name>
    <dbReference type="NCBI Taxonomy" id="408"/>
    <lineage>
        <taxon>Bacteria</taxon>
        <taxon>Pseudomonadati</taxon>
        <taxon>Pseudomonadota</taxon>
        <taxon>Alphaproteobacteria</taxon>
        <taxon>Hyphomicrobiales</taxon>
        <taxon>Methylobacteriaceae</taxon>
        <taxon>Methylorubrum</taxon>
    </lineage>
</organism>
<dbReference type="InterPro" id="IPR002925">
    <property type="entry name" value="Dienelactn_hydro"/>
</dbReference>
<dbReference type="SUPFAM" id="SSF53474">
    <property type="entry name" value="alpha/beta-Hydrolases"/>
    <property type="match status" value="1"/>
</dbReference>
<sequence>MTAFDADLRSLAAQTPLSRRTVIATSLATGFALAVQPVAAQTTITTDTNGLIAGEVKIPTQDGEIPAYRAMPAEGGRFPTILVVQEIFGVHEHIKDVCRRLAKLGYFALAPELYARQGDVSTLTNIQQIVSEVVSKVPDAQVMSDLDAAVAFAKGTGKADTARLGITGFCWGGRITWLYAAHNPAVKAGVAWYGRLVGDNSALMPKNPVDIAADLKAPVLGLYGGADQGIPVATIDRMKEACRAAGKTCDFVVYPEAGHAFHADYRPSYRAEPAQDGWKQLQDWFRQHGVA</sequence>
<dbReference type="PANTHER" id="PTHR46623:SF6">
    <property type="entry name" value="ALPHA_BETA-HYDROLASES SUPERFAMILY PROTEIN"/>
    <property type="match status" value="1"/>
</dbReference>
<feature type="domain" description="Dienelactone hydrolase" evidence="1">
    <location>
        <begin position="65"/>
        <end position="288"/>
    </location>
</feature>
<dbReference type="InterPro" id="IPR051049">
    <property type="entry name" value="Dienelactone_hydrolase-like"/>
</dbReference>
<dbReference type="AlphaFoldDB" id="A0A1S1P434"/>